<organism evidence="2 3">
    <name type="scientific">Patella caerulea</name>
    <name type="common">Rayed Mediterranean limpet</name>
    <dbReference type="NCBI Taxonomy" id="87958"/>
    <lineage>
        <taxon>Eukaryota</taxon>
        <taxon>Metazoa</taxon>
        <taxon>Spiralia</taxon>
        <taxon>Lophotrochozoa</taxon>
        <taxon>Mollusca</taxon>
        <taxon>Gastropoda</taxon>
        <taxon>Patellogastropoda</taxon>
        <taxon>Patelloidea</taxon>
        <taxon>Patellidae</taxon>
        <taxon>Patella</taxon>
    </lineage>
</organism>
<protein>
    <submittedName>
        <fullName evidence="2">Uncharacterized protein</fullName>
    </submittedName>
</protein>
<gene>
    <name evidence="2" type="ORF">SNE40_002999</name>
</gene>
<dbReference type="EMBL" id="JAZGQO010000002">
    <property type="protein sequence ID" value="KAK6191267.1"/>
    <property type="molecule type" value="Genomic_DNA"/>
</dbReference>
<evidence type="ECO:0000256" key="1">
    <source>
        <dbReference type="SAM" id="MobiDB-lite"/>
    </source>
</evidence>
<sequence length="242" mass="27210">MDRKNEIWARLKKKMSNKRTAKKGIASSNGTVPPREIVVQRQRLSSEPDNINKQTYKPVQPREFVSFDYPEITVKTLKSACSHHFNLPAKNCDVLVSNKGPSCTNINQIPMRKDKVYLVRFVIDSENEDSANYSGHRVTSTVSASSSQQYNFLNDSISSPPSKKRSVKSTESENGFDKPSYPVSVSVESILNAGKLIQPVKKSKCVLEFESFNIHDKVWKIEMSGEVIIEQESFASGGFREA</sequence>
<reference evidence="2 3" key="1">
    <citation type="submission" date="2024-01" db="EMBL/GenBank/DDBJ databases">
        <title>The genome of the rayed Mediterranean limpet Patella caerulea (Linnaeus, 1758).</title>
        <authorList>
            <person name="Anh-Thu Weber A."/>
            <person name="Halstead-Nussloch G."/>
        </authorList>
    </citation>
    <scope>NUCLEOTIDE SEQUENCE [LARGE SCALE GENOMIC DNA]</scope>
    <source>
        <strain evidence="2">AATW-2023a</strain>
        <tissue evidence="2">Whole specimen</tissue>
    </source>
</reference>
<dbReference type="AlphaFoldDB" id="A0AAN8Q833"/>
<feature type="region of interest" description="Disordered" evidence="1">
    <location>
        <begin position="152"/>
        <end position="179"/>
    </location>
</feature>
<proteinExistence type="predicted"/>
<evidence type="ECO:0000313" key="2">
    <source>
        <dbReference type="EMBL" id="KAK6191267.1"/>
    </source>
</evidence>
<name>A0AAN8Q833_PATCE</name>
<comment type="caution">
    <text evidence="2">The sequence shown here is derived from an EMBL/GenBank/DDBJ whole genome shotgun (WGS) entry which is preliminary data.</text>
</comment>
<feature type="region of interest" description="Disordered" evidence="1">
    <location>
        <begin position="14"/>
        <end position="36"/>
    </location>
</feature>
<keyword evidence="3" id="KW-1185">Reference proteome</keyword>
<evidence type="ECO:0000313" key="3">
    <source>
        <dbReference type="Proteomes" id="UP001347796"/>
    </source>
</evidence>
<dbReference type="Proteomes" id="UP001347796">
    <property type="component" value="Unassembled WGS sequence"/>
</dbReference>
<accession>A0AAN8Q833</accession>